<dbReference type="EMBL" id="AOIL01000012">
    <property type="protein sequence ID" value="ELY95862.1"/>
    <property type="molecule type" value="Genomic_DNA"/>
</dbReference>
<dbReference type="InterPro" id="IPR023393">
    <property type="entry name" value="START-like_dom_sf"/>
</dbReference>
<dbReference type="AlphaFoldDB" id="M0ADB6"/>
<dbReference type="STRING" id="1230458.C484_02674"/>
<evidence type="ECO:0000313" key="1">
    <source>
        <dbReference type="EMBL" id="ELY95862.1"/>
    </source>
</evidence>
<dbReference type="PATRIC" id="fig|1230458.4.peg.529"/>
<dbReference type="OrthoDB" id="10357at2157"/>
<keyword evidence="2" id="KW-1185">Reference proteome</keyword>
<sequence>MPTYRHTSVVPVDFATVWVFYDAIEGLEALTPEWLGGRVSRVVGPDGTVAPDEFRVGTEVHLTIQPFNCAFLPEREWVVSITDREVSDDRAGFVDEQVDDRGPFETWRHTHRFAALDGDTVLHDRITYRVPTAGDLPVMTPFLAGFLRYRHRRTRALLAE</sequence>
<protein>
    <submittedName>
        <fullName evidence="1">Cyclase</fullName>
    </submittedName>
</protein>
<accession>M0ADB6</accession>
<evidence type="ECO:0000313" key="2">
    <source>
        <dbReference type="Proteomes" id="UP000011648"/>
    </source>
</evidence>
<reference evidence="1 2" key="1">
    <citation type="journal article" date="2014" name="PLoS Genet.">
        <title>Phylogenetically driven sequencing of extremely halophilic archaea reveals strategies for static and dynamic osmo-response.</title>
        <authorList>
            <person name="Becker E.A."/>
            <person name="Seitzer P.M."/>
            <person name="Tritt A."/>
            <person name="Larsen D."/>
            <person name="Krusor M."/>
            <person name="Yao A.I."/>
            <person name="Wu D."/>
            <person name="Madern D."/>
            <person name="Eisen J.A."/>
            <person name="Darling A.E."/>
            <person name="Facciotti M.T."/>
        </authorList>
    </citation>
    <scope>NUCLEOTIDE SEQUENCE [LARGE SCALE GENOMIC DNA]</scope>
    <source>
        <strain evidence="1 2">DSM 12281</strain>
    </source>
</reference>
<proteinExistence type="predicted"/>
<organism evidence="1 2">
    <name type="scientific">Natrialba taiwanensis DSM 12281</name>
    <dbReference type="NCBI Taxonomy" id="1230458"/>
    <lineage>
        <taxon>Archaea</taxon>
        <taxon>Methanobacteriati</taxon>
        <taxon>Methanobacteriota</taxon>
        <taxon>Stenosarchaea group</taxon>
        <taxon>Halobacteria</taxon>
        <taxon>Halobacteriales</taxon>
        <taxon>Natrialbaceae</taxon>
        <taxon>Natrialba</taxon>
    </lineage>
</organism>
<dbReference type="Proteomes" id="UP000011648">
    <property type="component" value="Unassembled WGS sequence"/>
</dbReference>
<name>M0ADB6_9EURY</name>
<comment type="caution">
    <text evidence="1">The sequence shown here is derived from an EMBL/GenBank/DDBJ whole genome shotgun (WGS) entry which is preliminary data.</text>
</comment>
<gene>
    <name evidence="1" type="ORF">C484_02674</name>
</gene>
<dbReference type="SUPFAM" id="SSF55961">
    <property type="entry name" value="Bet v1-like"/>
    <property type="match status" value="1"/>
</dbReference>
<dbReference type="RefSeq" id="WP_006824432.1">
    <property type="nucleotide sequence ID" value="NZ_AOIL01000012.1"/>
</dbReference>
<dbReference type="Gene3D" id="3.30.530.20">
    <property type="match status" value="1"/>
</dbReference>